<evidence type="ECO:0000313" key="4">
    <source>
        <dbReference type="Proteomes" id="UP000230729"/>
    </source>
</evidence>
<feature type="region of interest" description="Disordered" evidence="1">
    <location>
        <begin position="1"/>
        <end position="23"/>
    </location>
</feature>
<organism evidence="3 4">
    <name type="scientific">Candidatus Falkowbacteria bacterium CG23_combo_of_CG06-09_8_20_14_all_49_15</name>
    <dbReference type="NCBI Taxonomy" id="1974572"/>
    <lineage>
        <taxon>Bacteria</taxon>
        <taxon>Candidatus Falkowiibacteriota</taxon>
    </lineage>
</organism>
<protein>
    <recommendedName>
        <fullName evidence="5">DUF3160 domain-containing protein</fullName>
    </recommendedName>
</protein>
<dbReference type="Pfam" id="PF11369">
    <property type="entry name" value="DUF3160"/>
    <property type="match status" value="1"/>
</dbReference>
<dbReference type="SMART" id="SM01325">
    <property type="entry name" value="DUF3160"/>
    <property type="match status" value="1"/>
</dbReference>
<name>A0A2G9ZLV8_9BACT</name>
<evidence type="ECO:0000256" key="2">
    <source>
        <dbReference type="SAM" id="Phobius"/>
    </source>
</evidence>
<dbReference type="InterPro" id="IPR022601">
    <property type="entry name" value="DUF3160"/>
</dbReference>
<feature type="compositionally biased region" description="Polar residues" evidence="1">
    <location>
        <begin position="1"/>
        <end position="10"/>
    </location>
</feature>
<keyword evidence="2" id="KW-1133">Transmembrane helix</keyword>
<reference evidence="3 4" key="1">
    <citation type="submission" date="2017-09" db="EMBL/GenBank/DDBJ databases">
        <title>Depth-based differentiation of microbial function through sediment-hosted aquifers and enrichment of novel symbionts in the deep terrestrial subsurface.</title>
        <authorList>
            <person name="Probst A.J."/>
            <person name="Ladd B."/>
            <person name="Jarett J.K."/>
            <person name="Geller-Mcgrath D.E."/>
            <person name="Sieber C.M."/>
            <person name="Emerson J.B."/>
            <person name="Anantharaman K."/>
            <person name="Thomas B.C."/>
            <person name="Malmstrom R."/>
            <person name="Stieglmeier M."/>
            <person name="Klingl A."/>
            <person name="Woyke T."/>
            <person name="Ryan C.M."/>
            <person name="Banfield J.F."/>
        </authorList>
    </citation>
    <scope>NUCLEOTIDE SEQUENCE [LARGE SCALE GENOMIC DNA]</scope>
    <source>
        <strain evidence="3">CG23_combo_of_CG06-09_8_20_14_all_49_15</strain>
    </source>
</reference>
<dbReference type="AlphaFoldDB" id="A0A2G9ZLV8"/>
<dbReference type="Proteomes" id="UP000230729">
    <property type="component" value="Unassembled WGS sequence"/>
</dbReference>
<gene>
    <name evidence="3" type="ORF">COX22_00435</name>
</gene>
<feature type="transmembrane region" description="Helical" evidence="2">
    <location>
        <begin position="38"/>
        <end position="62"/>
    </location>
</feature>
<dbReference type="EMBL" id="PCSD01000007">
    <property type="protein sequence ID" value="PIP34159.1"/>
    <property type="molecule type" value="Genomic_DNA"/>
</dbReference>
<accession>A0A2G9ZLV8</accession>
<evidence type="ECO:0008006" key="5">
    <source>
        <dbReference type="Google" id="ProtNLM"/>
    </source>
</evidence>
<keyword evidence="2" id="KW-0472">Membrane</keyword>
<sequence>MFEGQEQNGANPHPPKTKIPPHYQPATYRQAQGWFKDLNVWMIFLAVFLSALIGLFLFIFFFRPHWLFPPSPPIRQPLEEATSTSGHLGGHIGGDLNGDSTVSNGTSTKIQAENLAFGSFYQSSSLPAAVKIKPLALPLDAKINLANYYESARQLNLDPYLDELNNKGFVVVDNPFRSEGNDFFSIFNSLSKRQLPFFLTADFLTYYYYTHWQGIFRSVEEDVFFDYIWNISRQFYQNADQRYRARLSAVGEVNDPLLEAERREAAFFAVTLELLKPARDQVAPAGTNRPDKFTDAEAARYDFALPIYLAADVPKEKENILAGQGVKKSPVMLYDQNYAVFVVPPAYQKTARLRNYYMAAKWFNVLYPLNYRSETCPDCALDQSDWLISFISACLIAEDFQNDQSLKNDWAKIYKVVSFFSGLRRDLTYLHYIDALKLNFGEDYEVKKVFSGPRTDVFKRAEKTAGALREYKFLTMEGAIDRDDPKQVKNIGMRLLQERYWPNDYILKQLVYPAVGEFQPPAEDPAAARHLKTACTILVNQKKDFYRCRGFGLDVINLIYPLPEHPALVANTYFANYPSQAGRLTAELGLFDRFSWHSNIYWQTLHIGQKYLQADYPLLAGSDIWREKKIRTVLSSWTALQLPADTLSRRVQEASSLAGIREGDLSLIEPEPALVAEFLADTKMLHEMLMALAVIQDADTISRKFRELIGELEVMAGIINKETAGQALDPADKKFISEFATSYTVSPAKEKIFTYYYPSGQSLVMAIEGVDLLLTVYETEGKKYLVFGPLFKFSEN</sequence>
<keyword evidence="2" id="KW-0812">Transmembrane</keyword>
<evidence type="ECO:0000313" key="3">
    <source>
        <dbReference type="EMBL" id="PIP34159.1"/>
    </source>
</evidence>
<proteinExistence type="predicted"/>
<comment type="caution">
    <text evidence="3">The sequence shown here is derived from an EMBL/GenBank/DDBJ whole genome shotgun (WGS) entry which is preliminary data.</text>
</comment>
<evidence type="ECO:0000256" key="1">
    <source>
        <dbReference type="SAM" id="MobiDB-lite"/>
    </source>
</evidence>